<dbReference type="AlphaFoldDB" id="A0A345YHG2"/>
<dbReference type="SUPFAM" id="SSF54373">
    <property type="entry name" value="FAD-linked reductases, C-terminal domain"/>
    <property type="match status" value="1"/>
</dbReference>
<dbReference type="EC" id="1.13.12.3" evidence="3"/>
<organism evidence="8 9">
    <name type="scientific">Erythrobacter aureus</name>
    <dbReference type="NCBI Taxonomy" id="2182384"/>
    <lineage>
        <taxon>Bacteria</taxon>
        <taxon>Pseudomonadati</taxon>
        <taxon>Pseudomonadota</taxon>
        <taxon>Alphaproteobacteria</taxon>
        <taxon>Sphingomonadales</taxon>
        <taxon>Erythrobacteraceae</taxon>
        <taxon>Erythrobacter/Porphyrobacter group</taxon>
        <taxon>Erythrobacter</taxon>
    </lineage>
</organism>
<dbReference type="Pfam" id="PF01593">
    <property type="entry name" value="Amino_oxidase"/>
    <property type="match status" value="2"/>
</dbReference>
<evidence type="ECO:0000256" key="1">
    <source>
        <dbReference type="ARBA" id="ARBA00004814"/>
    </source>
</evidence>
<evidence type="ECO:0000256" key="5">
    <source>
        <dbReference type="ARBA" id="ARBA00023070"/>
    </source>
</evidence>
<evidence type="ECO:0000256" key="6">
    <source>
        <dbReference type="ARBA" id="ARBA00047321"/>
    </source>
</evidence>
<accession>A0A345YHG2</accession>
<dbReference type="GO" id="GO:0009851">
    <property type="term" value="P:auxin biosynthetic process"/>
    <property type="evidence" value="ECO:0007669"/>
    <property type="project" value="UniProtKB-KW"/>
</dbReference>
<evidence type="ECO:0000256" key="2">
    <source>
        <dbReference type="ARBA" id="ARBA00005833"/>
    </source>
</evidence>
<dbReference type="PANTHER" id="PTHR10742:SF410">
    <property type="entry name" value="LYSINE-SPECIFIC HISTONE DEMETHYLASE 2"/>
    <property type="match status" value="1"/>
</dbReference>
<evidence type="ECO:0000259" key="7">
    <source>
        <dbReference type="Pfam" id="PF01593"/>
    </source>
</evidence>
<comment type="pathway">
    <text evidence="1">Plant hormone metabolism; auxin biosynthesis.</text>
</comment>
<evidence type="ECO:0000313" key="9">
    <source>
        <dbReference type="Proteomes" id="UP000254508"/>
    </source>
</evidence>
<dbReference type="InterPro" id="IPR050281">
    <property type="entry name" value="Flavin_monoamine_oxidase"/>
</dbReference>
<dbReference type="PANTHER" id="PTHR10742">
    <property type="entry name" value="FLAVIN MONOAMINE OXIDASE"/>
    <property type="match status" value="1"/>
</dbReference>
<dbReference type="OrthoDB" id="337830at2"/>
<dbReference type="PRINTS" id="PR00420">
    <property type="entry name" value="RNGMNOXGNASE"/>
</dbReference>
<dbReference type="SUPFAM" id="SSF51905">
    <property type="entry name" value="FAD/NAD(P)-binding domain"/>
    <property type="match status" value="1"/>
</dbReference>
<sequence length="448" mass="47817">MTISSLLENCVVLARRKVVAGIASLLAAPACVRLPVPTDFDAIIIGAGVAGLSAAHALATKGRRILVLEARSRIGGRAWTDANSLGVPFDQGAHWLHNAEHNSFTQLARDKGLALKVADTSDRQLYCAGKALSDENATLRMNKATSDLERRMFIPSILPRDSSLAPFLSGDEWRDAMIGIAAFSLGAQPDRISFEDFLSLEDGEERTVSGGYGALVAAVFKSVPVRLDHRVALVDWHHGNRIAVSGQWGSATARHVIIAVPPTVLASGGIRFSPDLPQAKAEALGKFTVGQFLKVGFRFEGMGNRLPEYHADICRLASGNLEMLVADQFDPVLTLIASGDLASELARQDIAGRRAYAIERITQTLGKNAAGRLGAVISYDWAADPLSLGSFSAVRPGAGNARRKFAQPLQGRVHFAGDAAPGPFATTVYGAHLSGLRAARQTERELAR</sequence>
<feature type="domain" description="Amine oxidase" evidence="7">
    <location>
        <begin position="195"/>
        <end position="441"/>
    </location>
</feature>
<dbReference type="GO" id="GO:0050361">
    <property type="term" value="F:tryptophan 2-monooxygenase activity"/>
    <property type="evidence" value="ECO:0007669"/>
    <property type="project" value="UniProtKB-EC"/>
</dbReference>
<dbReference type="Proteomes" id="UP000254508">
    <property type="component" value="Chromosome"/>
</dbReference>
<dbReference type="KEGG" id="err:DVR09_14525"/>
<dbReference type="InterPro" id="IPR036188">
    <property type="entry name" value="FAD/NAD-bd_sf"/>
</dbReference>
<name>A0A345YHG2_9SPHN</name>
<evidence type="ECO:0000313" key="8">
    <source>
        <dbReference type="EMBL" id="AXK43364.1"/>
    </source>
</evidence>
<evidence type="ECO:0000256" key="4">
    <source>
        <dbReference type="ARBA" id="ARBA00017871"/>
    </source>
</evidence>
<keyword evidence="9" id="KW-1185">Reference proteome</keyword>
<dbReference type="Gene3D" id="3.50.50.60">
    <property type="entry name" value="FAD/NAD(P)-binding domain"/>
    <property type="match status" value="1"/>
</dbReference>
<keyword evidence="5" id="KW-0073">Auxin biosynthesis</keyword>
<feature type="domain" description="Amine oxidase" evidence="7">
    <location>
        <begin position="49"/>
        <end position="126"/>
    </location>
</feature>
<gene>
    <name evidence="8" type="ORF">DVR09_14525</name>
</gene>
<proteinExistence type="inferred from homology"/>
<protein>
    <recommendedName>
        <fullName evidence="4">Tryptophan 2-monooxygenase</fullName>
        <ecNumber evidence="3">1.13.12.3</ecNumber>
    </recommendedName>
</protein>
<dbReference type="EMBL" id="CP031357">
    <property type="protein sequence ID" value="AXK43364.1"/>
    <property type="molecule type" value="Genomic_DNA"/>
</dbReference>
<dbReference type="InterPro" id="IPR002937">
    <property type="entry name" value="Amino_oxidase"/>
</dbReference>
<comment type="catalytic activity">
    <reaction evidence="6">
        <text>L-tryptophan + O2 = indole-3-acetamide + CO2 + H2O</text>
        <dbReference type="Rhea" id="RHEA:16165"/>
        <dbReference type="ChEBI" id="CHEBI:15377"/>
        <dbReference type="ChEBI" id="CHEBI:15379"/>
        <dbReference type="ChEBI" id="CHEBI:16031"/>
        <dbReference type="ChEBI" id="CHEBI:16526"/>
        <dbReference type="ChEBI" id="CHEBI:57912"/>
        <dbReference type="EC" id="1.13.12.3"/>
    </reaction>
</comment>
<reference evidence="9" key="1">
    <citation type="submission" date="2018-07" db="EMBL/GenBank/DDBJ databases">
        <title>Genome sequence of Erythrobacter strain YH-07, an antagonistic bacterium isolated from Yellow Sea.</title>
        <authorList>
            <person name="Tang T."/>
            <person name="Liu Q."/>
            <person name="Sun X."/>
        </authorList>
    </citation>
    <scope>NUCLEOTIDE SEQUENCE [LARGE SCALE GENOMIC DNA]</scope>
    <source>
        <strain evidence="9">YH-07</strain>
    </source>
</reference>
<comment type="similarity">
    <text evidence="2">Belongs to the tryptophan 2-monooxygenase family.</text>
</comment>
<evidence type="ECO:0000256" key="3">
    <source>
        <dbReference type="ARBA" id="ARBA00012535"/>
    </source>
</evidence>